<keyword evidence="3" id="KW-0804">Transcription</keyword>
<dbReference type="PANTHER" id="PTHR46796:SF14">
    <property type="entry name" value="TRANSCRIPTIONAL REGULATORY PROTEIN"/>
    <property type="match status" value="1"/>
</dbReference>
<keyword evidence="6" id="KW-1185">Reference proteome</keyword>
<dbReference type="Gene3D" id="1.10.10.60">
    <property type="entry name" value="Homeodomain-like"/>
    <property type="match status" value="2"/>
</dbReference>
<keyword evidence="1" id="KW-0805">Transcription regulation</keyword>
<evidence type="ECO:0000313" key="6">
    <source>
        <dbReference type="Proteomes" id="UP001589692"/>
    </source>
</evidence>
<dbReference type="EMBL" id="JBHMAA010000011">
    <property type="protein sequence ID" value="MFB9949131.1"/>
    <property type="molecule type" value="Genomic_DNA"/>
</dbReference>
<dbReference type="InterPro" id="IPR050204">
    <property type="entry name" value="AraC_XylS_family_regulators"/>
</dbReference>
<dbReference type="SMART" id="SM00342">
    <property type="entry name" value="HTH_ARAC"/>
    <property type="match status" value="1"/>
</dbReference>
<dbReference type="PANTHER" id="PTHR46796">
    <property type="entry name" value="HTH-TYPE TRANSCRIPTIONAL ACTIVATOR RHAS-RELATED"/>
    <property type="match status" value="1"/>
</dbReference>
<dbReference type="PROSITE" id="PS01124">
    <property type="entry name" value="HTH_ARAC_FAMILY_2"/>
    <property type="match status" value="1"/>
</dbReference>
<dbReference type="InterPro" id="IPR009057">
    <property type="entry name" value="Homeodomain-like_sf"/>
</dbReference>
<evidence type="ECO:0000256" key="1">
    <source>
        <dbReference type="ARBA" id="ARBA00023015"/>
    </source>
</evidence>
<accession>A0ABV6AEY3</accession>
<dbReference type="PRINTS" id="PR00032">
    <property type="entry name" value="HTHARAC"/>
</dbReference>
<protein>
    <submittedName>
        <fullName evidence="5">Helix-turn-helix domain-containing protein</fullName>
    </submittedName>
</protein>
<dbReference type="Pfam" id="PF12833">
    <property type="entry name" value="HTH_18"/>
    <property type="match status" value="1"/>
</dbReference>
<dbReference type="PROSITE" id="PS00041">
    <property type="entry name" value="HTH_ARAC_FAMILY_1"/>
    <property type="match status" value="1"/>
</dbReference>
<evidence type="ECO:0000313" key="5">
    <source>
        <dbReference type="EMBL" id="MFB9949131.1"/>
    </source>
</evidence>
<reference evidence="5 6" key="1">
    <citation type="submission" date="2024-09" db="EMBL/GenBank/DDBJ databases">
        <authorList>
            <person name="Sun Q."/>
            <person name="Mori K."/>
        </authorList>
    </citation>
    <scope>NUCLEOTIDE SEQUENCE [LARGE SCALE GENOMIC DNA]</scope>
    <source>
        <strain evidence="5 6">TBRC 4938</strain>
    </source>
</reference>
<dbReference type="RefSeq" id="WP_377259692.1">
    <property type="nucleotide sequence ID" value="NZ_JBHMAA010000011.1"/>
</dbReference>
<keyword evidence="2" id="KW-0238">DNA-binding</keyword>
<name>A0ABV6AEY3_9HYPH</name>
<evidence type="ECO:0000256" key="3">
    <source>
        <dbReference type="ARBA" id="ARBA00023163"/>
    </source>
</evidence>
<evidence type="ECO:0000256" key="2">
    <source>
        <dbReference type="ARBA" id="ARBA00023125"/>
    </source>
</evidence>
<dbReference type="InterPro" id="IPR018062">
    <property type="entry name" value="HTH_AraC-typ_CS"/>
</dbReference>
<sequence>MYRSTGSLTSVGSSFGLDDAPCRRATPIREAGFSATRLEREVPAGSSRDVVLDAMDAYFLMVYRRDVLHCDILSDGGRSPVRTYRKGSVCLVDLTAGASISLLSRLDSVAFVIPVALFRELAELSPGTRLHGLRCRRGEMDPIIEGLTESLLPALQDVTVSYLAFPHIALAICAHLIQNYSDMSLQNGLNESSLSVWQEKAAKEFMLDNLGTSISVTAIAASAGLSAGHFSHGFKRATGMTPHQWLLKMRVVRAKELLAESTFNIATIAEICGFSDQSYFTKVFARSTGMTPAAWRLTQHY</sequence>
<proteinExistence type="predicted"/>
<feature type="domain" description="HTH araC/xylS-type" evidence="4">
    <location>
        <begin position="200"/>
        <end position="298"/>
    </location>
</feature>
<dbReference type="Proteomes" id="UP001589692">
    <property type="component" value="Unassembled WGS sequence"/>
</dbReference>
<dbReference type="InterPro" id="IPR020449">
    <property type="entry name" value="Tscrpt_reg_AraC-type_HTH"/>
</dbReference>
<dbReference type="SUPFAM" id="SSF46689">
    <property type="entry name" value="Homeodomain-like"/>
    <property type="match status" value="2"/>
</dbReference>
<evidence type="ECO:0000259" key="4">
    <source>
        <dbReference type="PROSITE" id="PS01124"/>
    </source>
</evidence>
<comment type="caution">
    <text evidence="5">The sequence shown here is derived from an EMBL/GenBank/DDBJ whole genome shotgun (WGS) entry which is preliminary data.</text>
</comment>
<dbReference type="InterPro" id="IPR018060">
    <property type="entry name" value="HTH_AraC"/>
</dbReference>
<gene>
    <name evidence="5" type="ORF">ACFFP0_09750</name>
</gene>
<organism evidence="5 6">
    <name type="scientific">Rhizobium puerariae</name>
    <dbReference type="NCBI Taxonomy" id="1585791"/>
    <lineage>
        <taxon>Bacteria</taxon>
        <taxon>Pseudomonadati</taxon>
        <taxon>Pseudomonadota</taxon>
        <taxon>Alphaproteobacteria</taxon>
        <taxon>Hyphomicrobiales</taxon>
        <taxon>Rhizobiaceae</taxon>
        <taxon>Rhizobium/Agrobacterium group</taxon>
        <taxon>Rhizobium</taxon>
    </lineage>
</organism>